<evidence type="ECO:0000256" key="5">
    <source>
        <dbReference type="ARBA" id="ARBA00022729"/>
    </source>
</evidence>
<feature type="transmembrane region" description="Helical" evidence="13">
    <location>
        <begin position="256"/>
        <end position="277"/>
    </location>
</feature>
<keyword evidence="9 13" id="KW-1133">Transmembrane helix</keyword>
<feature type="region of interest" description="Disordered" evidence="12">
    <location>
        <begin position="326"/>
        <end position="365"/>
    </location>
</feature>
<evidence type="ECO:0000256" key="12">
    <source>
        <dbReference type="SAM" id="MobiDB-lite"/>
    </source>
</evidence>
<evidence type="ECO:0000256" key="9">
    <source>
        <dbReference type="ARBA" id="ARBA00022989"/>
    </source>
</evidence>
<dbReference type="OrthoDB" id="10012272at2759"/>
<comment type="subcellular location">
    <subcellularLocation>
        <location evidence="1">Cell membrane</location>
    </subcellularLocation>
    <subcellularLocation>
        <location evidence="2">Membrane</location>
        <topology evidence="2">Single-pass type I membrane protein</topology>
    </subcellularLocation>
</comment>
<name>A0A8C0NUF5_CANLF</name>
<evidence type="ECO:0000256" key="13">
    <source>
        <dbReference type="SAM" id="Phobius"/>
    </source>
</evidence>
<dbReference type="Pfam" id="PF19699">
    <property type="entry name" value="CLSTN_C"/>
    <property type="match status" value="1"/>
</dbReference>
<keyword evidence="5" id="KW-0732">Signal</keyword>
<evidence type="ECO:0000313" key="15">
    <source>
        <dbReference type="Ensembl" id="ENSCAFP00030032441.1"/>
    </source>
</evidence>
<feature type="domain" description="Calsyntenin C-terminal" evidence="14">
    <location>
        <begin position="250"/>
        <end position="321"/>
    </location>
</feature>
<feature type="compositionally biased region" description="Basic and acidic residues" evidence="12">
    <location>
        <begin position="353"/>
        <end position="365"/>
    </location>
</feature>
<keyword evidence="4 13" id="KW-0812">Transmembrane</keyword>
<reference evidence="15" key="1">
    <citation type="submission" date="2019-03" db="EMBL/GenBank/DDBJ databases">
        <authorList>
            <person name="Warren W.C."/>
            <person name="Johnson G.S."/>
        </authorList>
    </citation>
    <scope>NUCLEOTIDE SEQUENCE [LARGE SCALE GENOMIC DNA]</scope>
    <source>
        <strain evidence="15">Basenji</strain>
    </source>
</reference>
<dbReference type="GO" id="GO:0005886">
    <property type="term" value="C:plasma membrane"/>
    <property type="evidence" value="ECO:0007669"/>
    <property type="project" value="UniProtKB-SubCell"/>
</dbReference>
<dbReference type="PANTHER" id="PTHR14139">
    <property type="entry name" value="CALSYNTENIN"/>
    <property type="match status" value="1"/>
</dbReference>
<evidence type="ECO:0000256" key="1">
    <source>
        <dbReference type="ARBA" id="ARBA00004236"/>
    </source>
</evidence>
<keyword evidence="3" id="KW-1003">Cell membrane</keyword>
<keyword evidence="10 13" id="KW-0472">Membrane</keyword>
<keyword evidence="6" id="KW-0677">Repeat</keyword>
<sequence>TSKQMCEPMLGRVAQLPTRALSLGTLVWGLYLHLLSVGMWAFRSWLLLPPRVLYVCVREAARAMVTAACSVALTTHVWAVYVFLQGLAWCAQLAGSRVTLHIWLCCALLETLRRIPLLQLCEQAAWWLVQAAVWAGRVLTRVRGVVALVQLCAHTFFLGVCLCAHLCFAAISSEVLVRVQAPLSVSLPSRVRAPLRLGGTVRLPGQGCDRVKGEVGLPQGEIWEEKKPQRSRSPEPMGRRAVSQSRNECSPVVPSAATLIIVVCVGFLVLMVILGLVRIHSLHRRVSGAGGPPEASSDPKDPDLFWDDSALTIIVNPMESYQNRQACVAGAAGGQQEDEDSSDSEAADSPSSNERRIIETPPHRY</sequence>
<dbReference type="GO" id="GO:0007155">
    <property type="term" value="P:cell adhesion"/>
    <property type="evidence" value="ECO:0007669"/>
    <property type="project" value="UniProtKB-KW"/>
</dbReference>
<evidence type="ECO:0000256" key="10">
    <source>
        <dbReference type="ARBA" id="ARBA00023136"/>
    </source>
</evidence>
<proteinExistence type="predicted"/>
<evidence type="ECO:0000256" key="11">
    <source>
        <dbReference type="ARBA" id="ARBA00023180"/>
    </source>
</evidence>
<dbReference type="InterPro" id="IPR045588">
    <property type="entry name" value="CLSTN_C"/>
</dbReference>
<feature type="transmembrane region" description="Helical" evidence="13">
    <location>
        <begin position="62"/>
        <end position="84"/>
    </location>
</feature>
<evidence type="ECO:0000313" key="16">
    <source>
        <dbReference type="Proteomes" id="UP000694429"/>
    </source>
</evidence>
<dbReference type="PANTHER" id="PTHR14139:SF5">
    <property type="entry name" value="CALSYNTENIN-3"/>
    <property type="match status" value="1"/>
</dbReference>
<feature type="transmembrane region" description="Helical" evidence="13">
    <location>
        <begin position="145"/>
        <end position="171"/>
    </location>
</feature>
<dbReference type="Proteomes" id="UP000694429">
    <property type="component" value="Chromosome 27"/>
</dbReference>
<keyword evidence="7" id="KW-0106">Calcium</keyword>
<feature type="region of interest" description="Disordered" evidence="12">
    <location>
        <begin position="222"/>
        <end position="245"/>
    </location>
</feature>
<feature type="transmembrane region" description="Helical" evidence="13">
    <location>
        <begin position="20"/>
        <end position="42"/>
    </location>
</feature>
<evidence type="ECO:0000256" key="7">
    <source>
        <dbReference type="ARBA" id="ARBA00022837"/>
    </source>
</evidence>
<gene>
    <name evidence="15" type="primary">CLSTN3</name>
</gene>
<protein>
    <submittedName>
        <fullName evidence="15">Calsyntenin 3</fullName>
    </submittedName>
</protein>
<evidence type="ECO:0000256" key="6">
    <source>
        <dbReference type="ARBA" id="ARBA00022737"/>
    </source>
</evidence>
<keyword evidence="11" id="KW-0325">Glycoprotein</keyword>
<feature type="compositionally biased region" description="Acidic residues" evidence="12">
    <location>
        <begin position="336"/>
        <end position="346"/>
    </location>
</feature>
<dbReference type="Ensembl" id="ENSCAFT00030037193.1">
    <property type="protein sequence ID" value="ENSCAFP00030032441.1"/>
    <property type="gene ID" value="ENSCAFG00030020160.1"/>
</dbReference>
<reference evidence="15" key="2">
    <citation type="submission" date="2025-08" db="UniProtKB">
        <authorList>
            <consortium name="Ensembl"/>
        </authorList>
    </citation>
    <scope>IDENTIFICATION</scope>
</reference>
<keyword evidence="8" id="KW-0130">Cell adhesion</keyword>
<evidence type="ECO:0000256" key="4">
    <source>
        <dbReference type="ARBA" id="ARBA00022692"/>
    </source>
</evidence>
<evidence type="ECO:0000259" key="14">
    <source>
        <dbReference type="Pfam" id="PF19699"/>
    </source>
</evidence>
<evidence type="ECO:0000256" key="2">
    <source>
        <dbReference type="ARBA" id="ARBA00004479"/>
    </source>
</evidence>
<accession>A0A8C0NUF5</accession>
<dbReference type="AlphaFoldDB" id="A0A8C0NUF5"/>
<evidence type="ECO:0000256" key="8">
    <source>
        <dbReference type="ARBA" id="ARBA00022889"/>
    </source>
</evidence>
<organism evidence="15 16">
    <name type="scientific">Canis lupus familiaris</name>
    <name type="common">Dog</name>
    <name type="synonym">Canis familiaris</name>
    <dbReference type="NCBI Taxonomy" id="9615"/>
    <lineage>
        <taxon>Eukaryota</taxon>
        <taxon>Metazoa</taxon>
        <taxon>Chordata</taxon>
        <taxon>Craniata</taxon>
        <taxon>Vertebrata</taxon>
        <taxon>Euteleostomi</taxon>
        <taxon>Mammalia</taxon>
        <taxon>Eutheria</taxon>
        <taxon>Laurasiatheria</taxon>
        <taxon>Carnivora</taxon>
        <taxon>Caniformia</taxon>
        <taxon>Canidae</taxon>
        <taxon>Canis</taxon>
    </lineage>
</organism>
<evidence type="ECO:0000256" key="3">
    <source>
        <dbReference type="ARBA" id="ARBA00022475"/>
    </source>
</evidence>